<name>A0A2S5T3M2_9BURK</name>
<reference evidence="1 2" key="1">
    <citation type="submission" date="2018-02" db="EMBL/GenBank/DDBJ databases">
        <title>Reclassifiation of [Polyangium] brachysporum DSM 7029 as Guopingzhaonella breviflexa gen. nov., sp. nov., a member of the family Comamonadaceae.</title>
        <authorList>
            <person name="Tang B."/>
        </authorList>
    </citation>
    <scope>NUCLEOTIDE SEQUENCE [LARGE SCALE GENOMIC DNA]</scope>
    <source>
        <strain evidence="1 2">DSM 15344</strain>
    </source>
</reference>
<proteinExistence type="predicted"/>
<comment type="caution">
    <text evidence="1">The sequence shown here is derived from an EMBL/GenBank/DDBJ whole genome shotgun (WGS) entry which is preliminary data.</text>
</comment>
<dbReference type="RefSeq" id="WP_104357877.1">
    <property type="nucleotide sequence ID" value="NZ_CALFFA010000017.1"/>
</dbReference>
<organism evidence="1 2">
    <name type="scientific">Caldimonas thermodepolymerans</name>
    <dbReference type="NCBI Taxonomy" id="215580"/>
    <lineage>
        <taxon>Bacteria</taxon>
        <taxon>Pseudomonadati</taxon>
        <taxon>Pseudomonadota</taxon>
        <taxon>Betaproteobacteria</taxon>
        <taxon>Burkholderiales</taxon>
        <taxon>Sphaerotilaceae</taxon>
        <taxon>Caldimonas</taxon>
    </lineage>
</organism>
<sequence length="235" mass="26227">MSGSNSFAPGSADRPEGGPPEPLSFTVHTMPRPSVDADRRTRAGRLKMLLVLLVCAAPVIASYFTYYVIRPEGRTNYGELILPQRPLPEALPLRDLQGQPVAATSLKDQWLLVVVAGGACDERCERHLYLQRQLRETLGKDRDRLDKVWFVTDEAAVRPEVLQAIPGAQVLRVPQEALAEWLAPAEGRQLPDHLYVVDPLGNWMMRFPAEADANKVKRDLAKLMRASASWDRPGR</sequence>
<dbReference type="AlphaFoldDB" id="A0A2S5T3M2"/>
<dbReference type="Proteomes" id="UP000239406">
    <property type="component" value="Unassembled WGS sequence"/>
</dbReference>
<dbReference type="Gene3D" id="3.40.30.10">
    <property type="entry name" value="Glutaredoxin"/>
    <property type="match status" value="1"/>
</dbReference>
<evidence type="ECO:0000313" key="2">
    <source>
        <dbReference type="Proteomes" id="UP000239406"/>
    </source>
</evidence>
<keyword evidence="2" id="KW-1185">Reference proteome</keyword>
<accession>A0A2S5T3M2</accession>
<protein>
    <submittedName>
        <fullName evidence="1">Uncharacterized protein</fullName>
    </submittedName>
</protein>
<dbReference type="InterPro" id="IPR036249">
    <property type="entry name" value="Thioredoxin-like_sf"/>
</dbReference>
<evidence type="ECO:0000313" key="1">
    <source>
        <dbReference type="EMBL" id="PPE69583.1"/>
    </source>
</evidence>
<gene>
    <name evidence="1" type="ORF">C1702_11655</name>
</gene>
<dbReference type="EMBL" id="PSNY01000011">
    <property type="protein sequence ID" value="PPE69583.1"/>
    <property type="molecule type" value="Genomic_DNA"/>
</dbReference>
<dbReference type="SUPFAM" id="SSF52833">
    <property type="entry name" value="Thioredoxin-like"/>
    <property type="match status" value="1"/>
</dbReference>